<gene>
    <name evidence="1" type="ordered locus">Dvul_2241</name>
</gene>
<dbReference type="HOGENOM" id="CLU_1903342_0_0_7"/>
<organism evidence="1 2">
    <name type="scientific">Nitratidesulfovibrio vulgaris (strain DP4)</name>
    <name type="common">Desulfovibrio vulgaris</name>
    <dbReference type="NCBI Taxonomy" id="391774"/>
    <lineage>
        <taxon>Bacteria</taxon>
        <taxon>Pseudomonadati</taxon>
        <taxon>Thermodesulfobacteriota</taxon>
        <taxon>Desulfovibrionia</taxon>
        <taxon>Desulfovibrionales</taxon>
        <taxon>Desulfovibrionaceae</taxon>
        <taxon>Nitratidesulfovibrio</taxon>
    </lineage>
</organism>
<protein>
    <submittedName>
        <fullName evidence="1">Uncharacterized protein</fullName>
    </submittedName>
</protein>
<dbReference type="RefSeq" id="WP_010938030.1">
    <property type="nucleotide sequence ID" value="NC_008751.1"/>
</dbReference>
<accession>A0A0H3A9A6</accession>
<reference evidence="2" key="1">
    <citation type="journal article" date="2009" name="Environ. Microbiol.">
        <title>Contribution of mobile genetic elements to Desulfovibrio vulgaris genome plasticity.</title>
        <authorList>
            <person name="Walker C.B."/>
            <person name="Stolyar S."/>
            <person name="Chivian D."/>
            <person name="Pinel N."/>
            <person name="Gabster J.A."/>
            <person name="Dehal P.S."/>
            <person name="He Z."/>
            <person name="Yang Z.K."/>
            <person name="Yen H.C."/>
            <person name="Zhou J."/>
            <person name="Wall J.D."/>
            <person name="Hazen T.C."/>
            <person name="Arkin A.P."/>
            <person name="Stahl D.A."/>
        </authorList>
    </citation>
    <scope>NUCLEOTIDE SEQUENCE [LARGE SCALE GENOMIC DNA]</scope>
    <source>
        <strain evidence="2">DP4</strain>
    </source>
</reference>
<name>A0A0H3A9A6_NITV4</name>
<dbReference type="Proteomes" id="UP000009173">
    <property type="component" value="Chromosome"/>
</dbReference>
<dbReference type="KEGG" id="dvl:Dvul_2241"/>
<proteinExistence type="predicted"/>
<dbReference type="EMBL" id="CP000527">
    <property type="protein sequence ID" value="ABM29257.1"/>
    <property type="molecule type" value="Genomic_DNA"/>
</dbReference>
<evidence type="ECO:0000313" key="1">
    <source>
        <dbReference type="EMBL" id="ABM29257.1"/>
    </source>
</evidence>
<dbReference type="AlphaFoldDB" id="A0A0H3A9A6"/>
<evidence type="ECO:0000313" key="2">
    <source>
        <dbReference type="Proteomes" id="UP000009173"/>
    </source>
</evidence>
<sequence length="151" mass="17827">MDEIRIKRNDRDDLVFKGERLVRVDDREWMGIAPNWWELTLYRTEVGRYVLASVFHRNYPRGKTLYGALLFERPEDVRDYIIHDCNGPSMIAEALLKRARRRLRDIDNPLPPLPIFSREADYEEEPECPPRVAYGPLTDFAAFGEREVPYA</sequence>